<dbReference type="OrthoDB" id="3218228at2"/>
<dbReference type="EMBL" id="CP034279">
    <property type="protein sequence ID" value="QGV79784.1"/>
    <property type="molecule type" value="Genomic_DNA"/>
</dbReference>
<proteinExistence type="predicted"/>
<gene>
    <name evidence="2" type="ORF">EIZ62_17220</name>
</gene>
<dbReference type="RefSeq" id="WP_156693519.1">
    <property type="nucleotide sequence ID" value="NZ_CP034279.1"/>
</dbReference>
<protein>
    <submittedName>
        <fullName evidence="2">DNA primase</fullName>
    </submittedName>
</protein>
<evidence type="ECO:0000313" key="3">
    <source>
        <dbReference type="Proteomes" id="UP000422572"/>
    </source>
</evidence>
<reference evidence="2 3" key="1">
    <citation type="submission" date="2018-12" db="EMBL/GenBank/DDBJ databases">
        <title>Complete genome sequence of Streptomyces ficellus NRRL8067, the producer of ficellomycin, feldamycin and nojirimycin.</title>
        <authorList>
            <person name="Zhang H."/>
            <person name="Yue R."/>
            <person name="Liu Y."/>
            <person name="Li M."/>
            <person name="Mu H."/>
            <person name="Zhang J."/>
        </authorList>
    </citation>
    <scope>NUCLEOTIDE SEQUENCE [LARGE SCALE GENOMIC DNA]</scope>
    <source>
        <strain evidence="2 3">NRRL 8067</strain>
    </source>
</reference>
<evidence type="ECO:0000313" key="2">
    <source>
        <dbReference type="EMBL" id="QGV79784.1"/>
    </source>
</evidence>
<dbReference type="Pfam" id="PF09250">
    <property type="entry name" value="Prim-Pol"/>
    <property type="match status" value="1"/>
</dbReference>
<accession>A0A6I6F9Y4</accession>
<name>A0A6I6F9Y4_9ACTN</name>
<keyword evidence="3" id="KW-1185">Reference proteome</keyword>
<feature type="domain" description="DNA primase/polymerase bifunctional N-terminal" evidence="1">
    <location>
        <begin position="13"/>
        <end position="193"/>
    </location>
</feature>
<dbReference type="InterPro" id="IPR015330">
    <property type="entry name" value="DNA_primase/pol_bifunc_N"/>
</dbReference>
<dbReference type="KEGG" id="sfic:EIZ62_17220"/>
<dbReference type="Proteomes" id="UP000422572">
    <property type="component" value="Chromosome"/>
</dbReference>
<dbReference type="AlphaFoldDB" id="A0A6I6F9Y4"/>
<evidence type="ECO:0000259" key="1">
    <source>
        <dbReference type="SMART" id="SM00943"/>
    </source>
</evidence>
<sequence length="302" mass="32137">MTHELCSALLRAALDAAECGWHVFPLRPGSKRPALHGEDNCPRTGPCGDGHRKWEERATTEPDRIRRAWGERPFNVGITTGPSGLLVVDLDMPKTKDKSSTDTPSGVTTFQALCERAGQAVPTTRTIRTPSGGRHLYFTAPIGVRLTNTASTLAPLVDTRAWGGYVVAPGSTLPHGPYMVEDDHPPAPLPEWLCARLTPCQSSQGLSTASVTVNGSRRATAALNAETAAVATTTEGGRNVRLLAGARAVGRFVAWGDLPRHVVEEAFQGAGEAAGLPPAECRATIRSALNWSIRTARPREAA</sequence>
<dbReference type="SUPFAM" id="SSF56747">
    <property type="entry name" value="Prim-pol domain"/>
    <property type="match status" value="1"/>
</dbReference>
<organism evidence="2 3">
    <name type="scientific">Streptomyces ficellus</name>
    <dbReference type="NCBI Taxonomy" id="1977088"/>
    <lineage>
        <taxon>Bacteria</taxon>
        <taxon>Bacillati</taxon>
        <taxon>Actinomycetota</taxon>
        <taxon>Actinomycetes</taxon>
        <taxon>Kitasatosporales</taxon>
        <taxon>Streptomycetaceae</taxon>
        <taxon>Streptomyces</taxon>
    </lineage>
</organism>
<dbReference type="SMART" id="SM00943">
    <property type="entry name" value="Prim-Pol"/>
    <property type="match status" value="1"/>
</dbReference>
<dbReference type="CDD" id="cd04859">
    <property type="entry name" value="Prim_Pol"/>
    <property type="match status" value="1"/>
</dbReference>